<comment type="caution">
    <text evidence="2">The sequence shown here is derived from an EMBL/GenBank/DDBJ whole genome shotgun (WGS) entry which is preliminary data.</text>
</comment>
<dbReference type="EMBL" id="BKZW01000002">
    <property type="protein sequence ID" value="GER90261.1"/>
    <property type="molecule type" value="Genomic_DNA"/>
</dbReference>
<evidence type="ECO:0000313" key="2">
    <source>
        <dbReference type="EMBL" id="GER90261.1"/>
    </source>
</evidence>
<evidence type="ECO:0000259" key="1">
    <source>
        <dbReference type="Pfam" id="PF00582"/>
    </source>
</evidence>
<keyword evidence="3" id="KW-1185">Reference proteome</keyword>
<dbReference type="Proteomes" id="UP000326912">
    <property type="component" value="Unassembled WGS sequence"/>
</dbReference>
<dbReference type="Gene3D" id="3.40.50.620">
    <property type="entry name" value="HUPs"/>
    <property type="match status" value="1"/>
</dbReference>
<organism evidence="2 3">
    <name type="scientific">Dictyobacter vulcani</name>
    <dbReference type="NCBI Taxonomy" id="2607529"/>
    <lineage>
        <taxon>Bacteria</taxon>
        <taxon>Bacillati</taxon>
        <taxon>Chloroflexota</taxon>
        <taxon>Ktedonobacteria</taxon>
        <taxon>Ktedonobacterales</taxon>
        <taxon>Dictyobacteraceae</taxon>
        <taxon>Dictyobacter</taxon>
    </lineage>
</organism>
<feature type="domain" description="UspA" evidence="1">
    <location>
        <begin position="2"/>
        <end position="150"/>
    </location>
</feature>
<name>A0A5J4KUQ9_9CHLR</name>
<accession>A0A5J4KUQ9</accession>
<reference evidence="2 3" key="1">
    <citation type="submission" date="2019-10" db="EMBL/GenBank/DDBJ databases">
        <title>Dictyobacter vulcani sp. nov., within the class Ktedonobacteria, isolated from soil of volcanic Mt. Zao.</title>
        <authorList>
            <person name="Zheng Y."/>
            <person name="Wang C.M."/>
            <person name="Sakai Y."/>
            <person name="Abe K."/>
            <person name="Yokota A."/>
            <person name="Yabe S."/>
        </authorList>
    </citation>
    <scope>NUCLEOTIDE SEQUENCE [LARGE SCALE GENOMIC DNA]</scope>
    <source>
        <strain evidence="2 3">W12</strain>
    </source>
</reference>
<gene>
    <name evidence="2" type="ORF">KDW_44230</name>
</gene>
<protein>
    <recommendedName>
        <fullName evidence="1">UspA domain-containing protein</fullName>
    </recommendedName>
</protein>
<sequence length="170" mass="19011">MRVLCCLDGDNLQQIQSAMTPFVQANDLTVGLIYVVDNGPRDEMARKRDQLLRPLRHAPARETRIEAAEIAVAQDILFEGKQVFAGAELLQKTGRPEREIVNTAAEWDADLLLICPRNPRHASSAPGPKSVGHVARFVLDHAPCPVLLVRQKNREMFPLKRAPSRPLHEL</sequence>
<proteinExistence type="predicted"/>
<dbReference type="InterPro" id="IPR006016">
    <property type="entry name" value="UspA"/>
</dbReference>
<evidence type="ECO:0000313" key="3">
    <source>
        <dbReference type="Proteomes" id="UP000326912"/>
    </source>
</evidence>
<dbReference type="Pfam" id="PF00582">
    <property type="entry name" value="Usp"/>
    <property type="match status" value="1"/>
</dbReference>
<dbReference type="InterPro" id="IPR014729">
    <property type="entry name" value="Rossmann-like_a/b/a_fold"/>
</dbReference>
<dbReference type="AlphaFoldDB" id="A0A5J4KUQ9"/>
<dbReference type="RefSeq" id="WP_162005487.1">
    <property type="nucleotide sequence ID" value="NZ_BKZW01000002.1"/>
</dbReference>
<dbReference type="CDD" id="cd00293">
    <property type="entry name" value="USP-like"/>
    <property type="match status" value="1"/>
</dbReference>
<dbReference type="SUPFAM" id="SSF52402">
    <property type="entry name" value="Adenine nucleotide alpha hydrolases-like"/>
    <property type="match status" value="1"/>
</dbReference>